<evidence type="ECO:0000256" key="5">
    <source>
        <dbReference type="ARBA" id="ARBA00023136"/>
    </source>
</evidence>
<dbReference type="Pfam" id="PF09678">
    <property type="entry name" value="Caa3_CtaG"/>
    <property type="match status" value="1"/>
</dbReference>
<sequence>MQRRLLTTAMAVGTAFVLAAPVMFAVWAGERPYHALIRTFPGLAVAMSSATLTAIAEIAGVVTVGALVWVLFLRDLPHKKAEKVPPGLDLTIFRVAAHVWAIIAAALIFVNILNSSGVSPAELAEPGRLDYAVAASNSTGAYILRFAAAAIVAIVSVFASKWTTLLIGLWASAFGVLIPVAIGQVLVGPAHDWGSDAGYLQAIASFPLLGTLAVAAFLTIAGREITEPTWRRVVNIAVVTLPVILVTDLVLAWFKTQGTTLLGSITGWLIVARWVCLAVLALAVVLLRGRTRGWALLLAMLAGAGWLAATVTMMREPPPQYFVETSVAEVFIGFDTPDAPTVISMFTQWRPNLLLGAIAVAGVVFYLGALRTARQRGIEWPVGRTISWIVGWAFFVFATSSGFGKYSASHFGIHMIMHMALSMLVPILLALGGVVTLVLRAARADGPIHGLHNWVTWIMSWPLMKVLYNPLVAFVAFISSYYGLYLTGLFEFLMTFHWGHQLMNIHFLVVGYLYYSLIIGVDRAPKPLPHIAKLGMAMAAMPFHAFFGVILMNGNLVIARQFYEYLSMPWADLAAAQEMGGGVAWAGGEIPSLMVVIALGIQWARQDKKEASRKDRHYDSGRDSEFDDYNEMLQRLAQRDSANKGGGQR</sequence>
<evidence type="ECO:0000313" key="7">
    <source>
        <dbReference type="EMBL" id="HJE51627.1"/>
    </source>
</evidence>
<feature type="transmembrane region" description="Helical" evidence="6">
    <location>
        <begin position="165"/>
        <end position="187"/>
    </location>
</feature>
<evidence type="ECO:0000256" key="6">
    <source>
        <dbReference type="SAM" id="Phobius"/>
    </source>
</evidence>
<proteinExistence type="predicted"/>
<keyword evidence="3 6" id="KW-0812">Transmembrane</keyword>
<feature type="transmembrane region" description="Helical" evidence="6">
    <location>
        <begin position="52"/>
        <end position="72"/>
    </location>
</feature>
<dbReference type="AlphaFoldDB" id="A0A921EP46"/>
<name>A0A921EP46_9ACTN</name>
<reference evidence="7" key="2">
    <citation type="submission" date="2021-09" db="EMBL/GenBank/DDBJ databases">
        <authorList>
            <person name="Gilroy R."/>
        </authorList>
    </citation>
    <scope>NUCLEOTIDE SEQUENCE</scope>
    <source>
        <strain evidence="7">ChiGjej3B3-7470</strain>
    </source>
</reference>
<feature type="transmembrane region" description="Helical" evidence="6">
    <location>
        <begin position="92"/>
        <end position="113"/>
    </location>
</feature>
<feature type="transmembrane region" description="Helical" evidence="6">
    <location>
        <begin position="543"/>
        <end position="563"/>
    </location>
</feature>
<keyword evidence="2" id="KW-1003">Cell membrane</keyword>
<feature type="transmembrane region" description="Helical" evidence="6">
    <location>
        <begin position="294"/>
        <end position="314"/>
    </location>
</feature>
<dbReference type="EMBL" id="DYZF01000167">
    <property type="protein sequence ID" value="HJE51627.1"/>
    <property type="molecule type" value="Genomic_DNA"/>
</dbReference>
<feature type="transmembrane region" description="Helical" evidence="6">
    <location>
        <begin position="199"/>
        <end position="221"/>
    </location>
</feature>
<comment type="caution">
    <text evidence="7">The sequence shown here is derived from an EMBL/GenBank/DDBJ whole genome shotgun (WGS) entry which is preliminary data.</text>
</comment>
<comment type="subcellular location">
    <subcellularLocation>
        <location evidence="1">Cell membrane</location>
        <topology evidence="1">Multi-pass membrane protein</topology>
    </subcellularLocation>
</comment>
<protein>
    <submittedName>
        <fullName evidence="7">Cytochrome c oxidase assembly protein</fullName>
    </submittedName>
</protein>
<feature type="transmembrane region" description="Helical" evidence="6">
    <location>
        <begin position="583"/>
        <end position="604"/>
    </location>
</feature>
<evidence type="ECO:0000256" key="3">
    <source>
        <dbReference type="ARBA" id="ARBA00022692"/>
    </source>
</evidence>
<gene>
    <name evidence="7" type="ORF">K8V15_06580</name>
</gene>
<dbReference type="Proteomes" id="UP000712713">
    <property type="component" value="Unassembled WGS sequence"/>
</dbReference>
<keyword evidence="5 6" id="KW-0472">Membrane</keyword>
<evidence type="ECO:0000256" key="2">
    <source>
        <dbReference type="ARBA" id="ARBA00022475"/>
    </source>
</evidence>
<keyword evidence="4 6" id="KW-1133">Transmembrane helix</keyword>
<feature type="transmembrane region" description="Helical" evidence="6">
    <location>
        <begin position="233"/>
        <end position="254"/>
    </location>
</feature>
<feature type="transmembrane region" description="Helical" evidence="6">
    <location>
        <begin position="415"/>
        <end position="439"/>
    </location>
</feature>
<feature type="transmembrane region" description="Helical" evidence="6">
    <location>
        <begin position="505"/>
        <end position="522"/>
    </location>
</feature>
<feature type="transmembrane region" description="Helical" evidence="6">
    <location>
        <begin position="385"/>
        <end position="403"/>
    </location>
</feature>
<dbReference type="InterPro" id="IPR019108">
    <property type="entry name" value="Caa3_assmbl_CtaG-rel"/>
</dbReference>
<feature type="transmembrane region" description="Helical" evidence="6">
    <location>
        <begin position="466"/>
        <end position="485"/>
    </location>
</feature>
<organism evidence="7 8">
    <name type="scientific">Tessaracoccus flavescens</name>
    <dbReference type="NCBI Taxonomy" id="399497"/>
    <lineage>
        <taxon>Bacteria</taxon>
        <taxon>Bacillati</taxon>
        <taxon>Actinomycetota</taxon>
        <taxon>Actinomycetes</taxon>
        <taxon>Propionibacteriales</taxon>
        <taxon>Propionibacteriaceae</taxon>
        <taxon>Tessaracoccus</taxon>
    </lineage>
</organism>
<evidence type="ECO:0000256" key="4">
    <source>
        <dbReference type="ARBA" id="ARBA00022989"/>
    </source>
</evidence>
<accession>A0A921EP46</accession>
<dbReference type="GO" id="GO:0005886">
    <property type="term" value="C:plasma membrane"/>
    <property type="evidence" value="ECO:0007669"/>
    <property type="project" value="UniProtKB-SubCell"/>
</dbReference>
<feature type="transmembrane region" description="Helical" evidence="6">
    <location>
        <begin position="266"/>
        <end position="287"/>
    </location>
</feature>
<evidence type="ECO:0000256" key="1">
    <source>
        <dbReference type="ARBA" id="ARBA00004651"/>
    </source>
</evidence>
<reference evidence="7" key="1">
    <citation type="journal article" date="2021" name="PeerJ">
        <title>Extensive microbial diversity within the chicken gut microbiome revealed by metagenomics and culture.</title>
        <authorList>
            <person name="Gilroy R."/>
            <person name="Ravi A."/>
            <person name="Getino M."/>
            <person name="Pursley I."/>
            <person name="Horton D.L."/>
            <person name="Alikhan N.F."/>
            <person name="Baker D."/>
            <person name="Gharbi K."/>
            <person name="Hall N."/>
            <person name="Watson M."/>
            <person name="Adriaenssens E.M."/>
            <person name="Foster-Nyarko E."/>
            <person name="Jarju S."/>
            <person name="Secka A."/>
            <person name="Antonio M."/>
            <person name="Oren A."/>
            <person name="Chaudhuri R.R."/>
            <person name="La Ragione R."/>
            <person name="Hildebrand F."/>
            <person name="Pallen M.J."/>
        </authorList>
    </citation>
    <scope>NUCLEOTIDE SEQUENCE</scope>
    <source>
        <strain evidence="7">ChiGjej3B3-7470</strain>
    </source>
</reference>
<feature type="transmembrane region" description="Helical" evidence="6">
    <location>
        <begin position="139"/>
        <end position="158"/>
    </location>
</feature>
<evidence type="ECO:0000313" key="8">
    <source>
        <dbReference type="Proteomes" id="UP000712713"/>
    </source>
</evidence>
<feature type="transmembrane region" description="Helical" evidence="6">
    <location>
        <begin position="353"/>
        <end position="373"/>
    </location>
</feature>